<keyword evidence="4" id="KW-1185">Reference proteome</keyword>
<dbReference type="PANTHER" id="PTHR43084:SF1">
    <property type="entry name" value="PERSULFIDE DIOXYGENASE ETHE1, MITOCHONDRIAL"/>
    <property type="match status" value="1"/>
</dbReference>
<keyword evidence="1" id="KW-0479">Metal-binding</keyword>
<dbReference type="CDD" id="cd00158">
    <property type="entry name" value="RHOD"/>
    <property type="match status" value="2"/>
</dbReference>
<evidence type="ECO:0000259" key="2">
    <source>
        <dbReference type="PROSITE" id="PS50206"/>
    </source>
</evidence>
<comment type="caution">
    <text evidence="3">The sequence shown here is derived from an EMBL/GenBank/DDBJ whole genome shotgun (WGS) entry which is preliminary data.</text>
</comment>
<dbReference type="InterPro" id="IPR001763">
    <property type="entry name" value="Rhodanese-like_dom"/>
</dbReference>
<dbReference type="PANTHER" id="PTHR43084">
    <property type="entry name" value="PERSULFIDE DIOXYGENASE ETHE1"/>
    <property type="match status" value="1"/>
</dbReference>
<protein>
    <submittedName>
        <fullName evidence="3">Glyoxylase-like metal-dependent hydrolase (Beta-lactamase superfamily II)</fullName>
    </submittedName>
</protein>
<dbReference type="InterPro" id="IPR036866">
    <property type="entry name" value="RibonucZ/Hydroxyglut_hydro"/>
</dbReference>
<proteinExistence type="predicted"/>
<dbReference type="EMBL" id="QPJO01000002">
    <property type="protein sequence ID" value="RCW92500.1"/>
    <property type="molecule type" value="Genomic_DNA"/>
</dbReference>
<feature type="domain" description="Rhodanese" evidence="2">
    <location>
        <begin position="365"/>
        <end position="448"/>
    </location>
</feature>
<dbReference type="Pfam" id="PF00753">
    <property type="entry name" value="Lactamase_B"/>
    <property type="match status" value="1"/>
</dbReference>
<keyword evidence="3" id="KW-0378">Hydrolase</keyword>
<feature type="domain" description="Rhodanese" evidence="2">
    <location>
        <begin position="265"/>
        <end position="317"/>
    </location>
</feature>
<reference evidence="3 4" key="1">
    <citation type="submission" date="2018-07" db="EMBL/GenBank/DDBJ databases">
        <title>Genomic Encyclopedia of Type Strains, Phase III (KMG-III): the genomes of soil and plant-associated and newly described type strains.</title>
        <authorList>
            <person name="Whitman W."/>
        </authorList>
    </citation>
    <scope>NUCLEOTIDE SEQUENCE [LARGE SCALE GENOMIC DNA]</scope>
    <source>
        <strain evidence="3 4">CECT 7958</strain>
    </source>
</reference>
<dbReference type="GO" id="GO:0016787">
    <property type="term" value="F:hydrolase activity"/>
    <property type="evidence" value="ECO:0007669"/>
    <property type="project" value="UniProtKB-KW"/>
</dbReference>
<evidence type="ECO:0000313" key="3">
    <source>
        <dbReference type="EMBL" id="RCW92500.1"/>
    </source>
</evidence>
<evidence type="ECO:0000256" key="1">
    <source>
        <dbReference type="ARBA" id="ARBA00022723"/>
    </source>
</evidence>
<dbReference type="OrthoDB" id="9784009at2"/>
<dbReference type="Proteomes" id="UP000253436">
    <property type="component" value="Unassembled WGS sequence"/>
</dbReference>
<gene>
    <name evidence="3" type="ORF">DFQ08_102529</name>
</gene>
<dbReference type="InterPro" id="IPR001279">
    <property type="entry name" value="Metallo-B-lactamas"/>
</dbReference>
<dbReference type="Gene3D" id="3.60.15.10">
    <property type="entry name" value="Ribonuclease Z/Hydroxyacylglutathione hydrolase-like"/>
    <property type="match status" value="1"/>
</dbReference>
<dbReference type="GO" id="GO:0046872">
    <property type="term" value="F:metal ion binding"/>
    <property type="evidence" value="ECO:0007669"/>
    <property type="project" value="UniProtKB-KW"/>
</dbReference>
<evidence type="ECO:0000313" key="4">
    <source>
        <dbReference type="Proteomes" id="UP000253436"/>
    </source>
</evidence>
<dbReference type="InterPro" id="IPR036873">
    <property type="entry name" value="Rhodanese-like_dom_sf"/>
</dbReference>
<dbReference type="Pfam" id="PF00581">
    <property type="entry name" value="Rhodanese"/>
    <property type="match status" value="2"/>
</dbReference>
<organism evidence="3 4">
    <name type="scientific">Winogradskyella arenosi</name>
    <dbReference type="NCBI Taxonomy" id="533325"/>
    <lineage>
        <taxon>Bacteria</taxon>
        <taxon>Pseudomonadati</taxon>
        <taxon>Bacteroidota</taxon>
        <taxon>Flavobacteriia</taxon>
        <taxon>Flavobacteriales</taxon>
        <taxon>Flavobacteriaceae</taxon>
        <taxon>Winogradskyella</taxon>
    </lineage>
</organism>
<dbReference type="SUPFAM" id="SSF56281">
    <property type="entry name" value="Metallo-hydrolase/oxidoreductase"/>
    <property type="match status" value="1"/>
</dbReference>
<dbReference type="AlphaFoldDB" id="A0A368ZH11"/>
<dbReference type="InterPro" id="IPR051682">
    <property type="entry name" value="Mito_Persulfide_Diox"/>
</dbReference>
<dbReference type="SMART" id="SM00450">
    <property type="entry name" value="RHOD"/>
    <property type="match status" value="1"/>
</dbReference>
<dbReference type="CDD" id="cd07724">
    <property type="entry name" value="POD-like_MBL-fold"/>
    <property type="match status" value="1"/>
</dbReference>
<dbReference type="GO" id="GO:0050313">
    <property type="term" value="F:sulfur dioxygenase activity"/>
    <property type="evidence" value="ECO:0007669"/>
    <property type="project" value="InterPro"/>
</dbReference>
<name>A0A368ZH11_9FLAO</name>
<dbReference type="FunFam" id="3.60.15.10:FF:000030">
    <property type="entry name" value="Metallo-beta-lactamase family protein"/>
    <property type="match status" value="1"/>
</dbReference>
<dbReference type="PROSITE" id="PS50206">
    <property type="entry name" value="RHODANESE_3"/>
    <property type="match status" value="2"/>
</dbReference>
<dbReference type="GO" id="GO:0070813">
    <property type="term" value="P:hydrogen sulfide metabolic process"/>
    <property type="evidence" value="ECO:0007669"/>
    <property type="project" value="TreeGrafter"/>
</dbReference>
<accession>A0A368ZH11</accession>
<dbReference type="RefSeq" id="WP_114309230.1">
    <property type="nucleotide sequence ID" value="NZ_QPJO01000002.1"/>
</dbReference>
<dbReference type="SUPFAM" id="SSF52821">
    <property type="entry name" value="Rhodanese/Cell cycle control phosphatase"/>
    <property type="match status" value="2"/>
</dbReference>
<sequence length="448" mass="50308">MHIEQFEDKPLAHYSYAIRSGNEIALVDPSRDLKPYYEFAEKHKAQIKIVFETHPHADFISGHLQLHKETGADIYVSELLGAEYPHKTFDEGNEIKLGTVTFKALNTPGHSPDSISIIAIDENDEHAMFSGDTLFIGDVGRPDLREKSGKTKAKRKELAKSMYHTVQHKFSHLPDRTLVYPAHGAGSLCGKNMSKEGSSTLGKEREENWAFKNLTEDEFVASILEDQPFIPSYFSYNVDINKEGASSLEEGIVKPHFHFQISTAPNEAHLIIDTRPHSEFKNNHLPKSINIKANSENDKFETWLGAVVKPKETFYVVIASAECRSEILHRIAKIGYEKQLVGVITLGDHSFETSNELEISKFKAHKEDYTIIDVRNENEVKEGKIFESALAIPLHQLRDAQADIPKDKPIVVHCAGGYRSAAGSSLISKYTDQVAVYDLSEAVKEFQS</sequence>
<dbReference type="GO" id="GO:0006749">
    <property type="term" value="P:glutathione metabolic process"/>
    <property type="evidence" value="ECO:0007669"/>
    <property type="project" value="InterPro"/>
</dbReference>
<dbReference type="Gene3D" id="3.40.250.10">
    <property type="entry name" value="Rhodanese-like domain"/>
    <property type="match status" value="2"/>
</dbReference>
<dbReference type="SMART" id="SM00849">
    <property type="entry name" value="Lactamase_B"/>
    <property type="match status" value="1"/>
</dbReference>
<dbReference type="InterPro" id="IPR044528">
    <property type="entry name" value="POD-like_MBL-fold"/>
</dbReference>